<keyword evidence="1" id="KW-1133">Transmembrane helix</keyword>
<organism evidence="2 3">
    <name type="scientific">Zasmidium cellare</name>
    <name type="common">Wine cellar mold</name>
    <name type="synonym">Racodium cellare</name>
    <dbReference type="NCBI Taxonomy" id="395010"/>
    <lineage>
        <taxon>Eukaryota</taxon>
        <taxon>Fungi</taxon>
        <taxon>Dikarya</taxon>
        <taxon>Ascomycota</taxon>
        <taxon>Pezizomycotina</taxon>
        <taxon>Dothideomycetes</taxon>
        <taxon>Dothideomycetidae</taxon>
        <taxon>Mycosphaerellales</taxon>
        <taxon>Mycosphaerellaceae</taxon>
        <taxon>Zasmidium</taxon>
    </lineage>
</organism>
<keyword evidence="1" id="KW-0812">Transmembrane</keyword>
<dbReference type="EMBL" id="JAXOVC010000003">
    <property type="protein sequence ID" value="KAK4503656.1"/>
    <property type="molecule type" value="Genomic_DNA"/>
</dbReference>
<evidence type="ECO:0000256" key="1">
    <source>
        <dbReference type="SAM" id="Phobius"/>
    </source>
</evidence>
<dbReference type="PANTHER" id="PTHR36978">
    <property type="entry name" value="P-LOOP CONTAINING NUCLEOTIDE TRIPHOSPHATE HYDROLASE"/>
    <property type="match status" value="1"/>
</dbReference>
<proteinExistence type="predicted"/>
<sequence length="280" mass="32204">MPSTLLFNLLQTIYPLEIPNKKRDRPLEVLAVGLSRTGTDSLRQALLELGYQNVYHGFSYGASPNDCIQWIRLGQAQENGDKAFLNAKEFDRILGDCDAVTDIPPAGFAHELLDVFPDAKVIVNYREDVDAWVTSCLNSIEVSSGAGQPWSEYLQSYFEPSLFFRQWSYWYVWARYFGGNFRQNGKDWYLRHYRDLEAKLEGRRHLRWKAEDGWEPLCRFLGKEIPRHPFPSGNAPEEFFKTVEVYKAEWTARSGKNMRLVGAVLASIVAGAVGFVYLRR</sequence>
<keyword evidence="1" id="KW-0472">Membrane</keyword>
<dbReference type="Gene3D" id="3.40.50.300">
    <property type="entry name" value="P-loop containing nucleotide triphosphate hydrolases"/>
    <property type="match status" value="1"/>
</dbReference>
<dbReference type="SUPFAM" id="SSF52540">
    <property type="entry name" value="P-loop containing nucleoside triphosphate hydrolases"/>
    <property type="match status" value="1"/>
</dbReference>
<reference evidence="2 3" key="1">
    <citation type="journal article" date="2023" name="G3 (Bethesda)">
        <title>A chromosome-level genome assembly of Zasmidium syzygii isolated from banana leaves.</title>
        <authorList>
            <person name="van Westerhoven A.C."/>
            <person name="Mehrabi R."/>
            <person name="Talebi R."/>
            <person name="Steentjes M.B.F."/>
            <person name="Corcolon B."/>
            <person name="Chong P.A."/>
            <person name="Kema G.H.J."/>
            <person name="Seidl M.F."/>
        </authorList>
    </citation>
    <scope>NUCLEOTIDE SEQUENCE [LARGE SCALE GENOMIC DNA]</scope>
    <source>
        <strain evidence="2 3">P124</strain>
    </source>
</reference>
<feature type="transmembrane region" description="Helical" evidence="1">
    <location>
        <begin position="260"/>
        <end position="278"/>
    </location>
</feature>
<comment type="caution">
    <text evidence="2">The sequence shown here is derived from an EMBL/GenBank/DDBJ whole genome shotgun (WGS) entry which is preliminary data.</text>
</comment>
<gene>
    <name evidence="2" type="ORF">PRZ48_004571</name>
</gene>
<name>A0ABR0EPX1_ZASCE</name>
<protein>
    <recommendedName>
        <fullName evidence="4">P-loop containing nucleoside triphosphate hydrolase protein</fullName>
    </recommendedName>
</protein>
<evidence type="ECO:0000313" key="2">
    <source>
        <dbReference type="EMBL" id="KAK4503656.1"/>
    </source>
</evidence>
<evidence type="ECO:0000313" key="3">
    <source>
        <dbReference type="Proteomes" id="UP001305779"/>
    </source>
</evidence>
<dbReference type="InterPro" id="IPR027417">
    <property type="entry name" value="P-loop_NTPase"/>
</dbReference>
<dbReference type="Pfam" id="PF17784">
    <property type="entry name" value="Sulfotransfer_4"/>
    <property type="match status" value="1"/>
</dbReference>
<accession>A0ABR0EPX1</accession>
<dbReference type="InterPro" id="IPR040632">
    <property type="entry name" value="Sulfotransfer_4"/>
</dbReference>
<dbReference type="Proteomes" id="UP001305779">
    <property type="component" value="Unassembled WGS sequence"/>
</dbReference>
<evidence type="ECO:0008006" key="4">
    <source>
        <dbReference type="Google" id="ProtNLM"/>
    </source>
</evidence>
<keyword evidence="3" id="KW-1185">Reference proteome</keyword>
<dbReference type="PANTHER" id="PTHR36978:SF4">
    <property type="entry name" value="P-LOOP CONTAINING NUCLEOSIDE TRIPHOSPHATE HYDROLASE PROTEIN"/>
    <property type="match status" value="1"/>
</dbReference>